<gene>
    <name evidence="2" type="ORF">BTUL_0185g00160</name>
</gene>
<dbReference type="EMBL" id="PQXH01000185">
    <property type="protein sequence ID" value="TGO08939.1"/>
    <property type="molecule type" value="Genomic_DNA"/>
</dbReference>
<feature type="compositionally biased region" description="Polar residues" evidence="1">
    <location>
        <begin position="53"/>
        <end position="64"/>
    </location>
</feature>
<organism evidence="2 3">
    <name type="scientific">Botrytis tulipae</name>
    <dbReference type="NCBI Taxonomy" id="87230"/>
    <lineage>
        <taxon>Eukaryota</taxon>
        <taxon>Fungi</taxon>
        <taxon>Dikarya</taxon>
        <taxon>Ascomycota</taxon>
        <taxon>Pezizomycotina</taxon>
        <taxon>Leotiomycetes</taxon>
        <taxon>Helotiales</taxon>
        <taxon>Sclerotiniaceae</taxon>
        <taxon>Botrytis</taxon>
    </lineage>
</organism>
<feature type="compositionally biased region" description="Basic and acidic residues" evidence="1">
    <location>
        <begin position="86"/>
        <end position="101"/>
    </location>
</feature>
<proteinExistence type="predicted"/>
<feature type="compositionally biased region" description="Polar residues" evidence="1">
    <location>
        <begin position="1"/>
        <end position="13"/>
    </location>
</feature>
<dbReference type="AlphaFoldDB" id="A0A4Z1ECL0"/>
<feature type="compositionally biased region" description="Polar residues" evidence="1">
    <location>
        <begin position="75"/>
        <end position="84"/>
    </location>
</feature>
<sequence length="215" mass="24286">MKAQSPSTPSPIFSPNIPLRRNKLQESRPKTPPNAHMLSPPGAPRRRQFLRSGATQQSNRSFRTPCNFGGRLSDRTYSPTPRQRQNSRDTRSRSPPRDRVLAYRSRSPVNDLLSGEQFTQQSLMGSSLTESIEQDTVLNNEQPSSSYYMNERSQSMPSLADTERKEQASVNKSSGLPNNKATQTEAKNIDSSSYKKSSKDSGDKEHRFWSKNFSE</sequence>
<dbReference type="Proteomes" id="UP000297777">
    <property type="component" value="Unassembled WGS sequence"/>
</dbReference>
<accession>A0A4Z1ECL0</accession>
<feature type="compositionally biased region" description="Polar residues" evidence="1">
    <location>
        <begin position="116"/>
        <end position="157"/>
    </location>
</feature>
<feature type="compositionally biased region" description="Basic and acidic residues" evidence="1">
    <location>
        <begin position="197"/>
        <end position="215"/>
    </location>
</feature>
<evidence type="ECO:0000313" key="3">
    <source>
        <dbReference type="Proteomes" id="UP000297777"/>
    </source>
</evidence>
<evidence type="ECO:0000256" key="1">
    <source>
        <dbReference type="SAM" id="MobiDB-lite"/>
    </source>
</evidence>
<evidence type="ECO:0000313" key="2">
    <source>
        <dbReference type="EMBL" id="TGO08939.1"/>
    </source>
</evidence>
<feature type="region of interest" description="Disordered" evidence="1">
    <location>
        <begin position="1"/>
        <end position="215"/>
    </location>
</feature>
<reference evidence="2 3" key="1">
    <citation type="submission" date="2017-12" db="EMBL/GenBank/DDBJ databases">
        <title>Comparative genomics of Botrytis spp.</title>
        <authorList>
            <person name="Valero-Jimenez C.A."/>
            <person name="Tapia P."/>
            <person name="Veloso J."/>
            <person name="Silva-Moreno E."/>
            <person name="Staats M."/>
            <person name="Valdes J.H."/>
            <person name="Van Kan J.A.L."/>
        </authorList>
    </citation>
    <scope>NUCLEOTIDE SEQUENCE [LARGE SCALE GENOMIC DNA]</scope>
    <source>
        <strain evidence="2 3">Bt9001</strain>
    </source>
</reference>
<comment type="caution">
    <text evidence="2">The sequence shown here is derived from an EMBL/GenBank/DDBJ whole genome shotgun (WGS) entry which is preliminary data.</text>
</comment>
<dbReference type="OrthoDB" id="3557806at2759"/>
<keyword evidence="3" id="KW-1185">Reference proteome</keyword>
<name>A0A4Z1ECL0_9HELO</name>
<feature type="compositionally biased region" description="Polar residues" evidence="1">
    <location>
        <begin position="168"/>
        <end position="186"/>
    </location>
</feature>
<protein>
    <submittedName>
        <fullName evidence="2">Uncharacterized protein</fullName>
    </submittedName>
</protein>